<sequence>MNPFNLFAGEAAKLGLADTGKKKGQPKVAVGSNENKTPSPPKNGGTSSIAPPPGFEIQPKKVPSKEPSPEAPPKPRPALQSKVLPPGSRLSFDEAMARMRSDIKKDKASVKMVKPAKPHAFQVFKENLVGIEGRARIDKDVATEVIAGLDVILQVLKKISPEAVYYRCLNLLSILVDTTPTPSTMQRQKAHMCLGETFPESELIFLCRVISKVREAVGTKIFHEQVCAQYEAMIRDPDCMTDPPFAFSTVFQNRKKLEFLKLRDDTPNEIRNTFKKLKKEKQIAFDIDEQYELGFEEKRLNLSTLDGYLSNAVDNIRKKAALPKVSFAKSAESSQQTSSKHSLKTNLFSFADHIPQEEPQPQSSMILRLLKAVATVAEADSTRMESLKSHLISLLLSEATDDALQSDLLDCLGYDHVEVVGEVLGNRARVVDELLNAPEIVVEAGTSGHSNGQEVRSLVTDDGPMLANFTVESKTQSRIRKDQRKEQLRAKKETSKVVAGLGEVDKLEYLLAVRDQERKRQRELQEAQWNSNDGPAPTRKRYPYVFDSFETGALKPIAVDSAKMALPEGSTFKRNRRFEEIYVPPTPQGAALDFQKVKVSTLDPLGKLGFEGFKELNTIQSIVFDKAYHTVENLLICAPTGAGKTNIAMLTVLKTIRDHCKPDGTIDKNDFKIIYIAPMKALAAEMTASFSKRLAKLGLKVRELTGDTTLTKKEISETQMLVLTPEKWDVVTRKADDDELTSLVRLLIIDEVHLLHDERGPVIETIVARTRRRVQMSQHRVRIVGLSATLPNYVDVATFLGVDPEKGLFFFDGRFRPIPLAQTFIGCATVSNRQANAKLLDDVCYEKCLDFVQKGHQVLVFVHTRNGTLKIAKHMLEAAGQSREMESFLPPNTTTKAYLLAKKQVSNARNRELEQLFLGGFGIHHAGMTRPHRSLVERLFAEGHIRVLACTATLAWGVNLPAHAVIIRGTEVFDQQKGAFSDLGVLDVQQIFGRAGRPQFESSGHGIIITSHDKILKYVTMLIRQAPIESQFMQRIHDNLNAEIAAGTVSNLDEAVEWLRYTYMYVRARLNPMAYGMNYSEMRGDPTLTSFLNDLCFHAAKRLDQNRMIVFDSINGFLSSTDLGRIASHFYVTYETIETVNAQDMKVKLTADATEDHVLAVVCRASEFKQIKARDTEMADLDELSAIGCVMPNRNGTLATTDGKVNCLLQSYISQSFVTNFALTSEMLYIAQNASRIARAFFEIVLRRGWASTTHTCLLLSKCIQQRLWSYQTPLRQLGDHLKASTVNKIEGNRLSFGQLFDLSASELGSLFSCDGHRVYAALRLIPFMDADATIKPVTGSIVQIESTVTPAFTWNDSFHGQGSARFWVFIEDLDDNILLHYEPLTVPKKKVIKCESQRLVFTIPVRDAQMRHQFQLRIASDSWVSEDTMVPISLQHYAMPEEIRPHTDLLPLDPLPITALKNSSYQSLYSFGFFNPVQTQVFHCLYHTDQNSLIGAPTSSGKTLCAELAIYRVLNKKQGRKCVYIAPLKALVRERVLDWNEKFTKKLGIKIAEVSGDHTPDAAELNAAAVLITTPEKWDGITRSWATRDYVRQVDLVVVDEIHLLGVERGAVLEAIITRLKLIARKRASEHSPVRVVGLSTALANAADIAQWLDVKDAGLYNFRPSVRPVPIEVHIQGFPGQHYCPRMALMNKPAFKAIKQFSPFKPTLIFVASRRQTRITAMAFVTMLAAEDDPRQWLHMDMAELEAEFTQIHDENLRLTLPFGIGMHHAGLQPTERAVVERLFVERKIQVLIATSTLAWGINCPAHLVIVKGTEYFDGAQHKYVDFPVTDVLQMIGRAGRPQYDDSAVAVVYVQDTKKLFYKRFLYEPFPVESSLLGALPNHANAEICAGSVSTKQQVVEYLSGTYLYRRLFANPGYYSVEDTTPEGMTAFISTLVDDTLGALVDSFCIDIEPATAEIFPTVYGKIASNYYLEHITVRHFVNELRAGLSVAELLTILADCPEYAVIPVRHNEEFIQEQLNRVLPHSLPKGVEFESPHVKVNLLYQAHFSQFEGLSADYVTDLRSIVDACIRILQAMFDVLVAKGGCLDSVIGVVILLQQVIQGRWYWDHPLLCLPAVRDHTIDGIGAGLTIPQLQEKYGIDKRSKKFTGAESSKLARELMSCTILEEREARQVVEALCKWPILNVENANIQIPGGKTATVALQINPNPKTAITLAPNTRYKLRLRIKMLGPNANSTEAYSPRFHKEKTASWIMLVASKSSNNVLGFSKVAPIEGSRDVRVTFTTPQMPGPTTLTVFILSDAYLGIDQEYDVPCVLR</sequence>
<dbReference type="SUPFAM" id="SSF46785">
    <property type="entry name" value="Winged helix' DNA-binding domain"/>
    <property type="match status" value="2"/>
</dbReference>
<dbReference type="FunFam" id="3.40.50.300:FF:000062">
    <property type="entry name" value="U5 small nuclear ribonucleoprotein helicase"/>
    <property type="match status" value="1"/>
</dbReference>
<dbReference type="PROSITE" id="PS51194">
    <property type="entry name" value="HELICASE_CTER"/>
    <property type="match status" value="2"/>
</dbReference>
<dbReference type="PANTHER" id="PTHR47961:SF13">
    <property type="entry name" value="ACTIVATING SIGNAL COINTEGRATOR 1 COMPLEX SUBUNIT 3"/>
    <property type="match status" value="1"/>
</dbReference>
<dbReference type="Pfam" id="PF00271">
    <property type="entry name" value="Helicase_C"/>
    <property type="match status" value="2"/>
</dbReference>
<organism evidence="9 10">
    <name type="scientific">Panagrellus redivivus</name>
    <name type="common">Microworm</name>
    <dbReference type="NCBI Taxonomy" id="6233"/>
    <lineage>
        <taxon>Eukaryota</taxon>
        <taxon>Metazoa</taxon>
        <taxon>Ecdysozoa</taxon>
        <taxon>Nematoda</taxon>
        <taxon>Chromadorea</taxon>
        <taxon>Rhabditida</taxon>
        <taxon>Tylenchina</taxon>
        <taxon>Panagrolaimomorpha</taxon>
        <taxon>Panagrolaimoidea</taxon>
        <taxon>Panagrolaimidae</taxon>
        <taxon>Panagrellus</taxon>
    </lineage>
</organism>
<dbReference type="Gene3D" id="1.10.10.10">
    <property type="entry name" value="Winged helix-like DNA-binding domain superfamily/Winged helix DNA-binding domain"/>
    <property type="match status" value="2"/>
</dbReference>
<dbReference type="InterPro" id="IPR050474">
    <property type="entry name" value="Hel308_SKI2-like"/>
</dbReference>
<proteinExistence type="predicted"/>
<dbReference type="FunFam" id="1.10.3380.10:FF:000002">
    <property type="entry name" value="Activating signal cointegrator 1 complex subunit 3"/>
    <property type="match status" value="1"/>
</dbReference>
<dbReference type="FunFam" id="1.10.10.10:FF:000012">
    <property type="entry name" value="U5 small nuclear ribonucleoprotein helicase"/>
    <property type="match status" value="1"/>
</dbReference>
<protein>
    <submittedName>
        <fullName evidence="10">MIF4G domain-containing protein</fullName>
    </submittedName>
</protein>
<dbReference type="InterPro" id="IPR011545">
    <property type="entry name" value="DEAD/DEAH_box_helicase_dom"/>
</dbReference>
<dbReference type="InterPro" id="IPR057842">
    <property type="entry name" value="WH_MER3"/>
</dbReference>
<dbReference type="WBParaSite" id="Pan_g12295.t1">
    <property type="protein sequence ID" value="Pan_g12295.t1"/>
    <property type="gene ID" value="Pan_g12295"/>
</dbReference>
<dbReference type="SMART" id="SM00973">
    <property type="entry name" value="Sec63"/>
    <property type="match status" value="2"/>
</dbReference>
<keyword evidence="9" id="KW-1185">Reference proteome</keyword>
<feature type="domain" description="Helicase ATP-binding" evidence="7">
    <location>
        <begin position="1484"/>
        <end position="1662"/>
    </location>
</feature>
<feature type="domain" description="Helicase C-terminal" evidence="8">
    <location>
        <begin position="1699"/>
        <end position="1903"/>
    </location>
</feature>
<reference evidence="10" key="2">
    <citation type="submission" date="2020-10" db="UniProtKB">
        <authorList>
            <consortium name="WormBaseParasite"/>
        </authorList>
    </citation>
    <scope>IDENTIFICATION</scope>
</reference>
<dbReference type="Pfam" id="PF23445">
    <property type="entry name" value="WHD_SNRNP200"/>
    <property type="match status" value="2"/>
</dbReference>
<dbReference type="GO" id="GO:0004386">
    <property type="term" value="F:helicase activity"/>
    <property type="evidence" value="ECO:0007669"/>
    <property type="project" value="UniProtKB-KW"/>
</dbReference>
<dbReference type="Gene3D" id="1.10.150.20">
    <property type="entry name" value="5' to 3' exonuclease, C-terminal subdomain"/>
    <property type="match status" value="1"/>
</dbReference>
<keyword evidence="2" id="KW-0378">Hydrolase</keyword>
<keyword evidence="3" id="KW-0347">Helicase</keyword>
<dbReference type="Pfam" id="PF00270">
    <property type="entry name" value="DEAD"/>
    <property type="match status" value="2"/>
</dbReference>
<dbReference type="SUPFAM" id="SSF52540">
    <property type="entry name" value="P-loop containing nucleoside triphosphate hydrolases"/>
    <property type="match status" value="4"/>
</dbReference>
<dbReference type="PANTHER" id="PTHR47961">
    <property type="entry name" value="DNA POLYMERASE THETA, PUTATIVE (AFU_ORTHOLOGUE AFUA_1G05260)-RELATED"/>
    <property type="match status" value="1"/>
</dbReference>
<evidence type="ECO:0000259" key="7">
    <source>
        <dbReference type="PROSITE" id="PS51192"/>
    </source>
</evidence>
<reference evidence="9" key="1">
    <citation type="journal article" date="2013" name="Genetics">
        <title>The draft genome and transcriptome of Panagrellus redivivus are shaped by the harsh demands of a free-living lifestyle.</title>
        <authorList>
            <person name="Srinivasan J."/>
            <person name="Dillman A.R."/>
            <person name="Macchietto M.G."/>
            <person name="Heikkinen L."/>
            <person name="Lakso M."/>
            <person name="Fracchia K.M."/>
            <person name="Antoshechkin I."/>
            <person name="Mortazavi A."/>
            <person name="Wong G."/>
            <person name="Sternberg P.W."/>
        </authorList>
    </citation>
    <scope>NUCLEOTIDE SEQUENCE [LARGE SCALE GENOMIC DNA]</scope>
    <source>
        <strain evidence="9">MT8872</strain>
    </source>
</reference>
<keyword evidence="1" id="KW-0547">Nucleotide-binding</keyword>
<feature type="domain" description="Helicase C-terminal" evidence="8">
    <location>
        <begin position="844"/>
        <end position="1056"/>
    </location>
</feature>
<dbReference type="InterPro" id="IPR003593">
    <property type="entry name" value="AAA+_ATPase"/>
</dbReference>
<dbReference type="GO" id="GO:0005524">
    <property type="term" value="F:ATP binding"/>
    <property type="evidence" value="ECO:0007669"/>
    <property type="project" value="UniProtKB-KW"/>
</dbReference>
<evidence type="ECO:0000313" key="9">
    <source>
        <dbReference type="Proteomes" id="UP000492821"/>
    </source>
</evidence>
<evidence type="ECO:0000256" key="2">
    <source>
        <dbReference type="ARBA" id="ARBA00022801"/>
    </source>
</evidence>
<dbReference type="FunFam" id="3.40.50.300:FF:000254">
    <property type="entry name" value="U5 small nuclear ribonucleoprotein helicase"/>
    <property type="match status" value="1"/>
</dbReference>
<evidence type="ECO:0000256" key="6">
    <source>
        <dbReference type="SAM" id="MobiDB-lite"/>
    </source>
</evidence>
<comment type="function">
    <text evidence="5">Catalyzes the ATP-dependent unwinding of U4/U6 RNA duplices, an essential step in the assembly of a catalytically active spliceosome. Plays a role in pre-mRNA splicing.</text>
</comment>
<dbReference type="Gene3D" id="1.10.3380.10">
    <property type="entry name" value="Sec63 N-terminal domain-like domain"/>
    <property type="match status" value="2"/>
</dbReference>
<dbReference type="GO" id="GO:0003676">
    <property type="term" value="F:nucleic acid binding"/>
    <property type="evidence" value="ECO:0007669"/>
    <property type="project" value="InterPro"/>
</dbReference>
<dbReference type="SUPFAM" id="SSF81296">
    <property type="entry name" value="E set domains"/>
    <property type="match status" value="1"/>
</dbReference>
<dbReference type="CDD" id="cd18795">
    <property type="entry name" value="SF2_C_Ski2"/>
    <property type="match status" value="2"/>
</dbReference>
<dbReference type="SUPFAM" id="SSF158702">
    <property type="entry name" value="Sec63 N-terminal domain-like"/>
    <property type="match status" value="2"/>
</dbReference>
<dbReference type="PIRSF" id="PIRSF039073">
    <property type="entry name" value="BRR2"/>
    <property type="match status" value="1"/>
</dbReference>
<dbReference type="FunFam" id="1.10.10.10:FF:000024">
    <property type="entry name" value="U5 small nuclear ribonucleoprotein helicase"/>
    <property type="match status" value="1"/>
</dbReference>
<dbReference type="InterPro" id="IPR014756">
    <property type="entry name" value="Ig_E-set"/>
</dbReference>
<dbReference type="Pfam" id="PF02889">
    <property type="entry name" value="Sec63"/>
    <property type="match status" value="2"/>
</dbReference>
<dbReference type="Gene3D" id="3.40.50.300">
    <property type="entry name" value="P-loop containing nucleotide triphosphate hydrolases"/>
    <property type="match status" value="4"/>
</dbReference>
<dbReference type="FunFam" id="3.40.50.300:FF:000102">
    <property type="entry name" value="RNA helicase, activating signal cointegrator 1"/>
    <property type="match status" value="1"/>
</dbReference>
<dbReference type="InterPro" id="IPR027417">
    <property type="entry name" value="P-loop_NTPase"/>
</dbReference>
<dbReference type="FunFam" id="1.10.3380.10:FF:000001">
    <property type="entry name" value="U5 small nuclear ribonucleoprotein helicase"/>
    <property type="match status" value="1"/>
</dbReference>
<accession>A0A7E4USK6</accession>
<evidence type="ECO:0000313" key="10">
    <source>
        <dbReference type="WBParaSite" id="Pan_g12295.t1"/>
    </source>
</evidence>
<evidence type="ECO:0000256" key="4">
    <source>
        <dbReference type="ARBA" id="ARBA00022840"/>
    </source>
</evidence>
<dbReference type="InterPro" id="IPR036390">
    <property type="entry name" value="WH_DNA-bd_sf"/>
</dbReference>
<dbReference type="Gene3D" id="2.60.40.150">
    <property type="entry name" value="C2 domain"/>
    <property type="match status" value="2"/>
</dbReference>
<dbReference type="FunFam" id="3.40.50.300:FF:000231">
    <property type="entry name" value="Activating signal cointegrator 1 complex subunit 3"/>
    <property type="match status" value="1"/>
</dbReference>
<dbReference type="InterPro" id="IPR014001">
    <property type="entry name" value="Helicase_ATP-bd"/>
</dbReference>
<evidence type="ECO:0000259" key="8">
    <source>
        <dbReference type="PROSITE" id="PS51194"/>
    </source>
</evidence>
<dbReference type="SMART" id="SM00490">
    <property type="entry name" value="HELICc"/>
    <property type="match status" value="2"/>
</dbReference>
<dbReference type="InterPro" id="IPR035892">
    <property type="entry name" value="C2_domain_sf"/>
</dbReference>
<dbReference type="SMART" id="SM00487">
    <property type="entry name" value="DEXDc"/>
    <property type="match status" value="2"/>
</dbReference>
<dbReference type="GO" id="GO:0016787">
    <property type="term" value="F:hydrolase activity"/>
    <property type="evidence" value="ECO:0007669"/>
    <property type="project" value="UniProtKB-KW"/>
</dbReference>
<evidence type="ECO:0000256" key="1">
    <source>
        <dbReference type="ARBA" id="ARBA00022741"/>
    </source>
</evidence>
<feature type="region of interest" description="Disordered" evidence="6">
    <location>
        <begin position="14"/>
        <end position="87"/>
    </location>
</feature>
<dbReference type="InterPro" id="IPR001650">
    <property type="entry name" value="Helicase_C-like"/>
</dbReference>
<dbReference type="PROSITE" id="PS51192">
    <property type="entry name" value="HELICASE_ATP_BIND_1"/>
    <property type="match status" value="2"/>
</dbReference>
<dbReference type="InterPro" id="IPR036388">
    <property type="entry name" value="WH-like_DNA-bd_sf"/>
</dbReference>
<evidence type="ECO:0000256" key="3">
    <source>
        <dbReference type="ARBA" id="ARBA00022806"/>
    </source>
</evidence>
<dbReference type="InterPro" id="IPR004179">
    <property type="entry name" value="Sec63-dom"/>
</dbReference>
<keyword evidence="4" id="KW-0067">ATP-binding</keyword>
<dbReference type="SMART" id="SM00382">
    <property type="entry name" value="AAA"/>
    <property type="match status" value="2"/>
</dbReference>
<dbReference type="Proteomes" id="UP000492821">
    <property type="component" value="Unassembled WGS sequence"/>
</dbReference>
<evidence type="ECO:0000256" key="5">
    <source>
        <dbReference type="ARBA" id="ARBA00054527"/>
    </source>
</evidence>
<feature type="domain" description="Helicase ATP-binding" evidence="7">
    <location>
        <begin position="625"/>
        <end position="808"/>
    </location>
</feature>
<name>A0A7E4USK6_PANRE</name>